<dbReference type="NCBIfam" id="TIGR00247">
    <property type="entry name" value="endolytic transglycosylase MltG"/>
    <property type="match status" value="1"/>
</dbReference>
<comment type="caution">
    <text evidence="8">The sequence shown here is derived from an EMBL/GenBank/DDBJ whole genome shotgun (WGS) entry which is preliminary data.</text>
</comment>
<sequence length="382" mass="42303">MANSNHAKPRKKGGALKIVLVIFVLLILAIGAAALFAYNEINGNGGKPGVEVTVSIPQGSSVASIANQLKEARVIRSSYLFRWYVGYKGAAGKLQYGDFTLQTGAYSYDGLIEALSEYAKAESVRLTFPEGTTAIAIAQKMEQAGLCTAKEFLEEANTGDFGEYTFWQYVPDDTDAPDRFLKCEGYLFPDTYEFLADDTVHNYVATFYSHFDQQFTDAMYKELDQQGLSLSEVITLASFVQEEAGNDQDNNVAQVFRNRLAEGSPYPKLQSNTSSYVQSDADNNYLWNWVAPWYGGWEKIPENIRNAYDTYTCTGLPAGPISNPGLAAIRAALAPQPDAEVQDCYFFVTDLSGQYYYARTYAEHQTNCQKAADVNRSIATKK</sequence>
<dbReference type="GO" id="GO:0071555">
    <property type="term" value="P:cell wall organization"/>
    <property type="evidence" value="ECO:0007669"/>
    <property type="project" value="UniProtKB-KW"/>
</dbReference>
<comment type="function">
    <text evidence="7">Functions as a peptidoglycan terminase that cleaves nascent peptidoglycan strands endolytically to terminate their elongation.</text>
</comment>
<dbReference type="Proteomes" id="UP000220904">
    <property type="component" value="Unassembled WGS sequence"/>
</dbReference>
<dbReference type="GO" id="GO:0009252">
    <property type="term" value="P:peptidoglycan biosynthetic process"/>
    <property type="evidence" value="ECO:0007669"/>
    <property type="project" value="UniProtKB-UniRule"/>
</dbReference>
<evidence type="ECO:0000256" key="3">
    <source>
        <dbReference type="ARBA" id="ARBA00022989"/>
    </source>
</evidence>
<keyword evidence="6 7" id="KW-0961">Cell wall biogenesis/degradation</keyword>
<keyword evidence="3 7" id="KW-1133">Transmembrane helix</keyword>
<accession>A0A2A7B3H9</accession>
<name>A0A2A7B3H9_9FIRM</name>
<evidence type="ECO:0000313" key="8">
    <source>
        <dbReference type="EMBL" id="PDX85910.1"/>
    </source>
</evidence>
<keyword evidence="4 7" id="KW-0472">Membrane</keyword>
<dbReference type="OrthoDB" id="9814591at2"/>
<dbReference type="AlphaFoldDB" id="A0A2A7B3H9"/>
<keyword evidence="1 7" id="KW-1003">Cell membrane</keyword>
<keyword evidence="2 7" id="KW-0812">Transmembrane</keyword>
<comment type="catalytic activity">
    <reaction evidence="7">
        <text>a peptidoglycan chain = a peptidoglycan chain with N-acetyl-1,6-anhydromuramyl-[peptide] at the reducing end + a peptidoglycan chain with N-acetylglucosamine at the non-reducing end.</text>
        <dbReference type="EC" id="4.2.2.29"/>
    </reaction>
</comment>
<dbReference type="Pfam" id="PF02618">
    <property type="entry name" value="YceG"/>
    <property type="match status" value="1"/>
</dbReference>
<evidence type="ECO:0000256" key="7">
    <source>
        <dbReference type="HAMAP-Rule" id="MF_02065"/>
    </source>
</evidence>
<evidence type="ECO:0000256" key="1">
    <source>
        <dbReference type="ARBA" id="ARBA00022475"/>
    </source>
</evidence>
<evidence type="ECO:0000256" key="6">
    <source>
        <dbReference type="ARBA" id="ARBA00023316"/>
    </source>
</evidence>
<dbReference type="PANTHER" id="PTHR30518:SF2">
    <property type="entry name" value="ENDOLYTIC MUREIN TRANSGLYCOSYLASE"/>
    <property type="match status" value="1"/>
</dbReference>
<feature type="site" description="Important for catalytic activity" evidence="7">
    <location>
        <position position="243"/>
    </location>
</feature>
<proteinExistence type="inferred from homology"/>
<dbReference type="PANTHER" id="PTHR30518">
    <property type="entry name" value="ENDOLYTIC MUREIN TRANSGLYCOSYLASE"/>
    <property type="match status" value="1"/>
</dbReference>
<gene>
    <name evidence="7" type="primary">mltG</name>
    <name evidence="8" type="ORF">CHR60_12890</name>
</gene>
<comment type="similarity">
    <text evidence="7">Belongs to the transglycosylase MltG family.</text>
</comment>
<dbReference type="InterPro" id="IPR003770">
    <property type="entry name" value="MLTG-like"/>
</dbReference>
<evidence type="ECO:0000313" key="9">
    <source>
        <dbReference type="Proteomes" id="UP000220904"/>
    </source>
</evidence>
<keyword evidence="5 7" id="KW-0456">Lyase</keyword>
<evidence type="ECO:0000256" key="2">
    <source>
        <dbReference type="ARBA" id="ARBA00022692"/>
    </source>
</evidence>
<evidence type="ECO:0000256" key="4">
    <source>
        <dbReference type="ARBA" id="ARBA00023136"/>
    </source>
</evidence>
<evidence type="ECO:0000256" key="5">
    <source>
        <dbReference type="ARBA" id="ARBA00023239"/>
    </source>
</evidence>
<dbReference type="EMBL" id="NOUV01000019">
    <property type="protein sequence ID" value="PDX85910.1"/>
    <property type="molecule type" value="Genomic_DNA"/>
</dbReference>
<protein>
    <recommendedName>
        <fullName evidence="7">Endolytic murein transglycosylase</fullName>
        <ecNumber evidence="7">4.2.2.29</ecNumber>
    </recommendedName>
    <alternativeName>
        <fullName evidence="7">Peptidoglycan lytic transglycosylase</fullName>
    </alternativeName>
    <alternativeName>
        <fullName evidence="7">Peptidoglycan polymerization terminase</fullName>
    </alternativeName>
</protein>
<dbReference type="Gene3D" id="3.30.1490.480">
    <property type="entry name" value="Endolytic murein transglycosylase"/>
    <property type="match status" value="1"/>
</dbReference>
<dbReference type="RefSeq" id="WP_097793352.1">
    <property type="nucleotide sequence ID" value="NZ_NOUV01000019.1"/>
</dbReference>
<dbReference type="HAMAP" id="MF_02065">
    <property type="entry name" value="MltG"/>
    <property type="match status" value="1"/>
</dbReference>
<dbReference type="GO" id="GO:0005886">
    <property type="term" value="C:plasma membrane"/>
    <property type="evidence" value="ECO:0007669"/>
    <property type="project" value="UniProtKB-SubCell"/>
</dbReference>
<dbReference type="GO" id="GO:0008932">
    <property type="term" value="F:lytic endotransglycosylase activity"/>
    <property type="evidence" value="ECO:0007669"/>
    <property type="project" value="UniProtKB-UniRule"/>
</dbReference>
<reference evidence="8 9" key="1">
    <citation type="journal article" date="2017" name="Front. Microbiol.">
        <title>New Insights into the Diversity of the Genus Faecalibacterium.</title>
        <authorList>
            <person name="Benevides L."/>
            <person name="Burman S."/>
            <person name="Martin R."/>
            <person name="Robert V."/>
            <person name="Thomas M."/>
            <person name="Miquel S."/>
            <person name="Chain F."/>
            <person name="Sokol H."/>
            <person name="Bermudez-Humaran L.G."/>
            <person name="Morrison M."/>
            <person name="Langella P."/>
            <person name="Azevedo V.A."/>
            <person name="Chatel J.M."/>
            <person name="Soares S."/>
        </authorList>
    </citation>
    <scope>NUCLEOTIDE SEQUENCE [LARGE SCALE GENOMIC DNA]</scope>
    <source>
        <strain evidence="8 9">AHMP21</strain>
    </source>
</reference>
<dbReference type="EC" id="4.2.2.29" evidence="7"/>
<feature type="transmembrane region" description="Helical" evidence="7">
    <location>
        <begin position="18"/>
        <end position="38"/>
    </location>
</feature>
<organism evidence="8 9">
    <name type="scientific">Faecalibacterium prausnitzii</name>
    <dbReference type="NCBI Taxonomy" id="853"/>
    <lineage>
        <taxon>Bacteria</taxon>
        <taxon>Bacillati</taxon>
        <taxon>Bacillota</taxon>
        <taxon>Clostridia</taxon>
        <taxon>Eubacteriales</taxon>
        <taxon>Oscillospiraceae</taxon>
        <taxon>Faecalibacterium</taxon>
    </lineage>
</organism>
<comment type="subcellular location">
    <subcellularLocation>
        <location evidence="7">Cell membrane</location>
        <topology evidence="7">Single-pass membrane protein</topology>
    </subcellularLocation>
</comment>